<reference evidence="3" key="1">
    <citation type="journal article" date="2017" name="Plant J.">
        <title>The pomegranate (Punica granatum L.) genome and the genomics of punicalagin biosynthesis.</title>
        <authorList>
            <person name="Qin G."/>
            <person name="Xu C."/>
            <person name="Ming R."/>
            <person name="Tang H."/>
            <person name="Guyot R."/>
            <person name="Kramer E.M."/>
            <person name="Hu Y."/>
            <person name="Yi X."/>
            <person name="Qi Y."/>
            <person name="Xu X."/>
            <person name="Gao Z."/>
            <person name="Pan H."/>
            <person name="Jian J."/>
            <person name="Tian Y."/>
            <person name="Yue Z."/>
            <person name="Xu Y."/>
        </authorList>
    </citation>
    <scope>NUCLEOTIDE SEQUENCE [LARGE SCALE GENOMIC DNA]</scope>
    <source>
        <strain evidence="3">cv. Dabenzi</strain>
    </source>
</reference>
<evidence type="ECO:0000256" key="1">
    <source>
        <dbReference type="SAM" id="SignalP"/>
    </source>
</evidence>
<dbReference type="AlphaFoldDB" id="A0A218WQS0"/>
<keyword evidence="1" id="KW-0732">Signal</keyword>
<feature type="chain" id="PRO_5013211019" evidence="1">
    <location>
        <begin position="24"/>
        <end position="73"/>
    </location>
</feature>
<accession>A0A218WQS0</accession>
<dbReference type="EMBL" id="MTKT01003389">
    <property type="protein sequence ID" value="OWM75207.1"/>
    <property type="molecule type" value="Genomic_DNA"/>
</dbReference>
<name>A0A218WQS0_PUNGR</name>
<organism evidence="2 3">
    <name type="scientific">Punica granatum</name>
    <name type="common">Pomegranate</name>
    <dbReference type="NCBI Taxonomy" id="22663"/>
    <lineage>
        <taxon>Eukaryota</taxon>
        <taxon>Viridiplantae</taxon>
        <taxon>Streptophyta</taxon>
        <taxon>Embryophyta</taxon>
        <taxon>Tracheophyta</taxon>
        <taxon>Spermatophyta</taxon>
        <taxon>Magnoliopsida</taxon>
        <taxon>eudicotyledons</taxon>
        <taxon>Gunneridae</taxon>
        <taxon>Pentapetalae</taxon>
        <taxon>rosids</taxon>
        <taxon>malvids</taxon>
        <taxon>Myrtales</taxon>
        <taxon>Lythraceae</taxon>
        <taxon>Punica</taxon>
    </lineage>
</organism>
<feature type="signal peptide" evidence="1">
    <location>
        <begin position="1"/>
        <end position="23"/>
    </location>
</feature>
<evidence type="ECO:0000313" key="3">
    <source>
        <dbReference type="Proteomes" id="UP000197138"/>
    </source>
</evidence>
<comment type="caution">
    <text evidence="2">The sequence shown here is derived from an EMBL/GenBank/DDBJ whole genome shotgun (WGS) entry which is preliminary data.</text>
</comment>
<evidence type="ECO:0000313" key="2">
    <source>
        <dbReference type="EMBL" id="OWM75207.1"/>
    </source>
</evidence>
<gene>
    <name evidence="2" type="ORF">CDL15_Pgr023728</name>
</gene>
<dbReference type="Proteomes" id="UP000197138">
    <property type="component" value="Unassembled WGS sequence"/>
</dbReference>
<protein>
    <submittedName>
        <fullName evidence="2">Uncharacterized protein</fullName>
    </submittedName>
</protein>
<sequence>MMLLGKPLRNHSIGFILLRTILALVVRLQFGLTVLEDAEDESLEEEIEKPENPEGQISTEFPTCLIQCMKLCS</sequence>
<proteinExistence type="predicted"/>